<organism evidence="10 11">
    <name type="scientific">Tetranychus urticae</name>
    <name type="common">Two-spotted spider mite</name>
    <dbReference type="NCBI Taxonomy" id="32264"/>
    <lineage>
        <taxon>Eukaryota</taxon>
        <taxon>Metazoa</taxon>
        <taxon>Ecdysozoa</taxon>
        <taxon>Arthropoda</taxon>
        <taxon>Chelicerata</taxon>
        <taxon>Arachnida</taxon>
        <taxon>Acari</taxon>
        <taxon>Acariformes</taxon>
        <taxon>Trombidiformes</taxon>
        <taxon>Prostigmata</taxon>
        <taxon>Eleutherengona</taxon>
        <taxon>Raphignathae</taxon>
        <taxon>Tetranychoidea</taxon>
        <taxon>Tetranychidae</taxon>
        <taxon>Tetranychus</taxon>
    </lineage>
</organism>
<dbReference type="InterPro" id="IPR018200">
    <property type="entry name" value="USP_CS"/>
</dbReference>
<dbReference type="eggNOG" id="KOG1871">
    <property type="taxonomic scope" value="Eukaryota"/>
</dbReference>
<evidence type="ECO:0000256" key="4">
    <source>
        <dbReference type="ARBA" id="ARBA00022670"/>
    </source>
</evidence>
<dbReference type="EC" id="3.4.19.12" evidence="3"/>
<evidence type="ECO:0000313" key="10">
    <source>
        <dbReference type="EnsemblMetazoa" id="tetur05g06180.1"/>
    </source>
</evidence>
<feature type="domain" description="USP" evidence="9">
    <location>
        <begin position="635"/>
        <end position="1016"/>
    </location>
</feature>
<dbReference type="Proteomes" id="UP000015104">
    <property type="component" value="Unassembled WGS sequence"/>
</dbReference>
<evidence type="ECO:0000256" key="1">
    <source>
        <dbReference type="ARBA" id="ARBA00000707"/>
    </source>
</evidence>
<keyword evidence="6" id="KW-0378">Hydrolase</keyword>
<feature type="compositionally biased region" description="Basic and acidic residues" evidence="8">
    <location>
        <begin position="444"/>
        <end position="464"/>
    </location>
</feature>
<feature type="compositionally biased region" description="Low complexity" evidence="8">
    <location>
        <begin position="500"/>
        <end position="530"/>
    </location>
</feature>
<reference evidence="11" key="1">
    <citation type="submission" date="2011-08" db="EMBL/GenBank/DDBJ databases">
        <authorList>
            <person name="Rombauts S."/>
        </authorList>
    </citation>
    <scope>NUCLEOTIDE SEQUENCE</scope>
    <source>
        <strain evidence="11">London</strain>
    </source>
</reference>
<dbReference type="AlphaFoldDB" id="T1K5G5"/>
<dbReference type="PROSITE" id="PS00973">
    <property type="entry name" value="USP_2"/>
    <property type="match status" value="1"/>
</dbReference>
<dbReference type="STRING" id="32264.T1K5G5"/>
<dbReference type="EnsemblMetazoa" id="tetur05g06180.1">
    <property type="protein sequence ID" value="tetur05g06180.1"/>
    <property type="gene ID" value="tetur05g06180"/>
</dbReference>
<evidence type="ECO:0000256" key="2">
    <source>
        <dbReference type="ARBA" id="ARBA00005427"/>
    </source>
</evidence>
<dbReference type="InterPro" id="IPR001394">
    <property type="entry name" value="Peptidase_C19_UCH"/>
</dbReference>
<dbReference type="InterPro" id="IPR028889">
    <property type="entry name" value="USP"/>
</dbReference>
<dbReference type="GO" id="GO:0005634">
    <property type="term" value="C:nucleus"/>
    <property type="evidence" value="ECO:0007669"/>
    <property type="project" value="TreeGrafter"/>
</dbReference>
<sequence>MLLMPRKKKSSAYWRPVAHRSNDHSGLHSLENNSVNTIDVKHELTVDSNLVDGGTYLGHDGSNGPIAAISPFGGPFLANHLGTGVPSSAPYAALYSPKGGSLIQAENGEMLFYGPTYVSMANSTAGPSPYAPIISNISTVPVVSQTMVDSSKSRPGQPCTSSSSSSNIVAVPNPVTAGITTLPPSMAALDEANGNRIPVSAPSGAPYQMTIHPPPPPGPYLSAAAFRPHSGTFLPVPQHMYSSCFIPLPLTQYYHISHLPSNATSPSTAAVVAAATAMTNTTIENNQAVPSGGNMITNLTSPTPTASQESEVVECYQNKDSVVSDNENAQERVTSPPNINSMEETAIAQRAEVVQLQSVNQPQRILSQNDCNEDETCDTSDKSVKTELTNSVVENSVDPHHGERVNLLGTSKLPAKDNNLKNNENCLNNNTDHIVGDNNVNNVPKERNVKKESRPNGSLKKDSNVDVINEVDNISVNKKHENKEVKGTKAFKEVKDNKKTTNNNFLTNHSTDSSTDSSTSSFSGVYTSSSSSTRSWADLFKARNSNHNSSNYSNAFITSSSQICNATQISPRSFVNEVQSEDNVNQTINNSINIKKLHEASSGFKVFQEDALANKLGKRLKDIHLKHSLPYLMPRGFINRGNWCYINATLQALLYCPPFYNLMREIGEIPGLFRDKSSTPIIDSFAKFFSNFLPSEPMIKRAKSSDFNGQDIAKGESFEPKCIYDTLGQIKIECLKGKQEDAEEFLSSILNGLHDEMVSLFKYNEKTPNGESNPVTANGHGPDENNHDQKLNNDDNDSNLWNVVGPKHKILPTRSTKVNESPIMEIFGGSMISVRTAGTDKCGNRQPFFTLQLDIQSDKIRSVEDALKSLTMRESIHGYQCPKTKQTIDASYQTFLDQLPPILILHLKLFIYDKDGGSKKLVKKIDYPIDLELPRECLHMDRGSDKNKYSKSYKLLSVVYHDGNESVKGHYLTDLFHIGSSNWLRCDDNNVKTISVSQLLNPQPPRVPYLLFYRRCDTLRSSNSSQQQRGSNNSSSH</sequence>
<dbReference type="CDD" id="cd02257">
    <property type="entry name" value="Peptidase_C19"/>
    <property type="match status" value="1"/>
</dbReference>
<comment type="similarity">
    <text evidence="2">Belongs to the peptidase C19 family. USP10 subfamily.</text>
</comment>
<name>T1K5G5_TETUR</name>
<feature type="compositionally biased region" description="Polar residues" evidence="8">
    <location>
        <begin position="766"/>
        <end position="776"/>
    </location>
</feature>
<evidence type="ECO:0000256" key="8">
    <source>
        <dbReference type="SAM" id="MobiDB-lite"/>
    </source>
</evidence>
<dbReference type="HOGENOM" id="CLU_293270_0_0_1"/>
<keyword evidence="4" id="KW-0645">Protease</keyword>
<dbReference type="PANTHER" id="PTHR24006">
    <property type="entry name" value="UBIQUITIN CARBOXYL-TERMINAL HYDROLASE"/>
    <property type="match status" value="1"/>
</dbReference>
<keyword evidence="7" id="KW-0788">Thiol protease</keyword>
<dbReference type="InterPro" id="IPR050164">
    <property type="entry name" value="Peptidase_C19"/>
</dbReference>
<dbReference type="Gene3D" id="3.90.70.10">
    <property type="entry name" value="Cysteine proteinases"/>
    <property type="match status" value="1"/>
</dbReference>
<accession>T1K5G5</accession>
<dbReference type="GO" id="GO:0016579">
    <property type="term" value="P:protein deubiquitination"/>
    <property type="evidence" value="ECO:0007669"/>
    <property type="project" value="InterPro"/>
</dbReference>
<dbReference type="GO" id="GO:0005829">
    <property type="term" value="C:cytosol"/>
    <property type="evidence" value="ECO:0007669"/>
    <property type="project" value="TreeGrafter"/>
</dbReference>
<dbReference type="SUPFAM" id="SSF54001">
    <property type="entry name" value="Cysteine proteinases"/>
    <property type="match status" value="1"/>
</dbReference>
<feature type="compositionally biased region" description="Basic and acidic residues" evidence="8">
    <location>
        <begin position="781"/>
        <end position="793"/>
    </location>
</feature>
<evidence type="ECO:0000256" key="6">
    <source>
        <dbReference type="ARBA" id="ARBA00022801"/>
    </source>
</evidence>
<evidence type="ECO:0000256" key="5">
    <source>
        <dbReference type="ARBA" id="ARBA00022786"/>
    </source>
</evidence>
<proteinExistence type="inferred from homology"/>
<dbReference type="EMBL" id="CAEY01001588">
    <property type="status" value="NOT_ANNOTATED_CDS"/>
    <property type="molecule type" value="Genomic_DNA"/>
</dbReference>
<feature type="region of interest" description="Disordered" evidence="8">
    <location>
        <begin position="491"/>
        <end position="530"/>
    </location>
</feature>
<comment type="catalytic activity">
    <reaction evidence="1">
        <text>Thiol-dependent hydrolysis of ester, thioester, amide, peptide and isopeptide bonds formed by the C-terminal Gly of ubiquitin (a 76-residue protein attached to proteins as an intracellular targeting signal).</text>
        <dbReference type="EC" id="3.4.19.12"/>
    </reaction>
</comment>
<reference evidence="10" key="2">
    <citation type="submission" date="2015-06" db="UniProtKB">
        <authorList>
            <consortium name="EnsemblMetazoa"/>
        </authorList>
    </citation>
    <scope>IDENTIFICATION</scope>
</reference>
<evidence type="ECO:0000259" key="9">
    <source>
        <dbReference type="PROSITE" id="PS50235"/>
    </source>
</evidence>
<dbReference type="InterPro" id="IPR038765">
    <property type="entry name" value="Papain-like_cys_pep_sf"/>
</dbReference>
<dbReference type="PROSITE" id="PS50235">
    <property type="entry name" value="USP_3"/>
    <property type="match status" value="1"/>
</dbReference>
<dbReference type="GO" id="GO:0006508">
    <property type="term" value="P:proteolysis"/>
    <property type="evidence" value="ECO:0007669"/>
    <property type="project" value="UniProtKB-KW"/>
</dbReference>
<keyword evidence="5" id="KW-0833">Ubl conjugation pathway</keyword>
<feature type="region of interest" description="Disordered" evidence="8">
    <location>
        <begin position="764"/>
        <end position="798"/>
    </location>
</feature>
<evidence type="ECO:0000256" key="3">
    <source>
        <dbReference type="ARBA" id="ARBA00012759"/>
    </source>
</evidence>
<evidence type="ECO:0000256" key="7">
    <source>
        <dbReference type="ARBA" id="ARBA00022807"/>
    </source>
</evidence>
<feature type="region of interest" description="Disordered" evidence="8">
    <location>
        <begin position="430"/>
        <end position="464"/>
    </location>
</feature>
<keyword evidence="11" id="KW-1185">Reference proteome</keyword>
<dbReference type="GO" id="GO:0004843">
    <property type="term" value="F:cysteine-type deubiquitinase activity"/>
    <property type="evidence" value="ECO:0007669"/>
    <property type="project" value="UniProtKB-EC"/>
</dbReference>
<protein>
    <recommendedName>
        <fullName evidence="3">ubiquitinyl hydrolase 1</fullName>
        <ecNumber evidence="3">3.4.19.12</ecNumber>
    </recommendedName>
</protein>
<dbReference type="Pfam" id="PF00443">
    <property type="entry name" value="UCH"/>
    <property type="match status" value="1"/>
</dbReference>
<dbReference type="GO" id="GO:0010506">
    <property type="term" value="P:regulation of autophagy"/>
    <property type="evidence" value="ECO:0007669"/>
    <property type="project" value="TreeGrafter"/>
</dbReference>
<dbReference type="GO" id="GO:0030330">
    <property type="term" value="P:DNA damage response, signal transduction by p53 class mediator"/>
    <property type="evidence" value="ECO:0007669"/>
    <property type="project" value="TreeGrafter"/>
</dbReference>
<evidence type="ECO:0000313" key="11">
    <source>
        <dbReference type="Proteomes" id="UP000015104"/>
    </source>
</evidence>
<dbReference type="PROSITE" id="PS00972">
    <property type="entry name" value="USP_1"/>
    <property type="match status" value="1"/>
</dbReference>
<dbReference type="PANTHER" id="PTHR24006:SF687">
    <property type="entry name" value="UBIQUITIN CARBOXYL-TERMINAL HYDROLASE 10"/>
    <property type="match status" value="1"/>
</dbReference>